<protein>
    <submittedName>
        <fullName evidence="2">Uncharacterized protein</fullName>
    </submittedName>
</protein>
<dbReference type="AlphaFoldDB" id="A0A2A6BYV1"/>
<evidence type="ECO:0000256" key="1">
    <source>
        <dbReference type="SAM" id="MobiDB-lite"/>
    </source>
</evidence>
<dbReference type="Proteomes" id="UP000005239">
    <property type="component" value="Unassembled WGS sequence"/>
</dbReference>
<feature type="compositionally biased region" description="Basic and acidic residues" evidence="1">
    <location>
        <begin position="115"/>
        <end position="127"/>
    </location>
</feature>
<accession>A0A2A6BYV1</accession>
<organism evidence="2 3">
    <name type="scientific">Pristionchus pacificus</name>
    <name type="common">Parasitic nematode worm</name>
    <dbReference type="NCBI Taxonomy" id="54126"/>
    <lineage>
        <taxon>Eukaryota</taxon>
        <taxon>Metazoa</taxon>
        <taxon>Ecdysozoa</taxon>
        <taxon>Nematoda</taxon>
        <taxon>Chromadorea</taxon>
        <taxon>Rhabditida</taxon>
        <taxon>Rhabditina</taxon>
        <taxon>Diplogasteromorpha</taxon>
        <taxon>Diplogasteroidea</taxon>
        <taxon>Neodiplogasteridae</taxon>
        <taxon>Pristionchus</taxon>
    </lineage>
</organism>
<keyword evidence="3" id="KW-1185">Reference proteome</keyword>
<name>A0A2A6BYV1_PRIPA</name>
<gene>
    <name evidence="2" type="primary">WBGene00276971</name>
</gene>
<accession>A0A8R1UWB1</accession>
<feature type="region of interest" description="Disordered" evidence="1">
    <location>
        <begin position="99"/>
        <end position="127"/>
    </location>
</feature>
<sequence>MKTLPNSVVVVSFPLGFYPQSDFAPLVREDIPSNSLKTPTPDIAHPIKPVITVAHIQTQSDSSATSGPSPSILSTRLFGIKHFQQVAIKLDSKLIPDTRNEQTSLKPIESWWATGDKHPDHPQDLWE</sequence>
<evidence type="ECO:0000313" key="2">
    <source>
        <dbReference type="EnsemblMetazoa" id="PPA38602.1"/>
    </source>
</evidence>
<reference evidence="3" key="1">
    <citation type="journal article" date="2008" name="Nat. Genet.">
        <title>The Pristionchus pacificus genome provides a unique perspective on nematode lifestyle and parasitism.</title>
        <authorList>
            <person name="Dieterich C."/>
            <person name="Clifton S.W."/>
            <person name="Schuster L.N."/>
            <person name="Chinwalla A."/>
            <person name="Delehaunty K."/>
            <person name="Dinkelacker I."/>
            <person name="Fulton L."/>
            <person name="Fulton R."/>
            <person name="Godfrey J."/>
            <person name="Minx P."/>
            <person name="Mitreva M."/>
            <person name="Roeseler W."/>
            <person name="Tian H."/>
            <person name="Witte H."/>
            <person name="Yang S.P."/>
            <person name="Wilson R.K."/>
            <person name="Sommer R.J."/>
        </authorList>
    </citation>
    <scope>NUCLEOTIDE SEQUENCE [LARGE SCALE GENOMIC DNA]</scope>
    <source>
        <strain evidence="3">PS312</strain>
    </source>
</reference>
<dbReference type="EnsemblMetazoa" id="PPA38602.1">
    <property type="protein sequence ID" value="PPA38602.1"/>
    <property type="gene ID" value="WBGene00276971"/>
</dbReference>
<proteinExistence type="predicted"/>
<reference evidence="2" key="2">
    <citation type="submission" date="2022-06" db="UniProtKB">
        <authorList>
            <consortium name="EnsemblMetazoa"/>
        </authorList>
    </citation>
    <scope>IDENTIFICATION</scope>
    <source>
        <strain evidence="2">PS312</strain>
    </source>
</reference>
<evidence type="ECO:0000313" key="3">
    <source>
        <dbReference type="Proteomes" id="UP000005239"/>
    </source>
</evidence>